<dbReference type="CDD" id="cd23700">
    <property type="entry name" value="At3g51010"/>
    <property type="match status" value="1"/>
</dbReference>
<evidence type="ECO:0000256" key="2">
    <source>
        <dbReference type="SAM" id="MobiDB-lite"/>
    </source>
</evidence>
<keyword evidence="1" id="KW-0175">Coiled coil</keyword>
<evidence type="ECO:0000313" key="4">
    <source>
        <dbReference type="Proteomes" id="UP000027138"/>
    </source>
</evidence>
<reference evidence="3 4" key="1">
    <citation type="journal article" date="2014" name="PLoS ONE">
        <title>Global Analysis of Gene Expression Profiles in Physic Nut (Jatropha curcas L.) Seedlings Exposed to Salt Stress.</title>
        <authorList>
            <person name="Zhang L."/>
            <person name="Zhang C."/>
            <person name="Wu P."/>
            <person name="Chen Y."/>
            <person name="Li M."/>
            <person name="Jiang H."/>
            <person name="Wu G."/>
        </authorList>
    </citation>
    <scope>NUCLEOTIDE SEQUENCE [LARGE SCALE GENOMIC DNA]</scope>
    <source>
        <strain evidence="4">cv. GZQX0401</strain>
        <tissue evidence="3">Young leaves</tissue>
    </source>
</reference>
<dbReference type="STRING" id="180498.A0A067LMV6"/>
<feature type="region of interest" description="Disordered" evidence="2">
    <location>
        <begin position="78"/>
        <end position="97"/>
    </location>
</feature>
<dbReference type="GO" id="GO:0005739">
    <property type="term" value="C:mitochondrion"/>
    <property type="evidence" value="ECO:0007669"/>
    <property type="project" value="TreeGrafter"/>
</dbReference>
<feature type="region of interest" description="Disordered" evidence="2">
    <location>
        <begin position="105"/>
        <end position="127"/>
    </location>
</feature>
<evidence type="ECO:0000313" key="3">
    <source>
        <dbReference type="EMBL" id="KDP45739.1"/>
    </source>
</evidence>
<dbReference type="Proteomes" id="UP000027138">
    <property type="component" value="Unassembled WGS sequence"/>
</dbReference>
<organism evidence="3 4">
    <name type="scientific">Jatropha curcas</name>
    <name type="common">Barbados nut</name>
    <dbReference type="NCBI Taxonomy" id="180498"/>
    <lineage>
        <taxon>Eukaryota</taxon>
        <taxon>Viridiplantae</taxon>
        <taxon>Streptophyta</taxon>
        <taxon>Embryophyta</taxon>
        <taxon>Tracheophyta</taxon>
        <taxon>Spermatophyta</taxon>
        <taxon>Magnoliopsida</taxon>
        <taxon>eudicotyledons</taxon>
        <taxon>Gunneridae</taxon>
        <taxon>Pentapetalae</taxon>
        <taxon>rosids</taxon>
        <taxon>fabids</taxon>
        <taxon>Malpighiales</taxon>
        <taxon>Euphorbiaceae</taxon>
        <taxon>Crotonoideae</taxon>
        <taxon>Jatropheae</taxon>
        <taxon>Jatropha</taxon>
    </lineage>
</organism>
<proteinExistence type="predicted"/>
<dbReference type="PANTHER" id="PTHR36767">
    <property type="entry name" value="OS05G0126200 PROTEIN"/>
    <property type="match status" value="1"/>
</dbReference>
<feature type="coiled-coil region" evidence="1">
    <location>
        <begin position="133"/>
        <end position="162"/>
    </location>
</feature>
<accession>A0A067LMV6</accession>
<sequence length="191" mass="22091">MGFGIGALRGIIRPLARTLVSRTSTTSFLSPFPSSKHHFRLACDGSFQAQSPWIPMSMHFSIFSESNQYDSLTDSRFPKRRPLDMPRRKRTTLRPAGPYAWVKHVPGQPIRPSNPNEGSVKRRNEKKRIKLHRAFIKAEAKKRKAQMQEAKKKKLIKRVERKMAAVARDREWTQRLAELQKLEEEKKKSAA</sequence>
<dbReference type="EMBL" id="KK914227">
    <property type="protein sequence ID" value="KDP45739.1"/>
    <property type="molecule type" value="Genomic_DNA"/>
</dbReference>
<evidence type="ECO:0000256" key="1">
    <source>
        <dbReference type="SAM" id="Coils"/>
    </source>
</evidence>
<gene>
    <name evidence="3" type="ORF">JCGZ_17346</name>
</gene>
<keyword evidence="4" id="KW-1185">Reference proteome</keyword>
<dbReference type="PANTHER" id="PTHR36767:SF1">
    <property type="entry name" value="OS05G0126200 PROTEIN"/>
    <property type="match status" value="1"/>
</dbReference>
<dbReference type="OrthoDB" id="1921449at2759"/>
<name>A0A067LMV6_JATCU</name>
<protein>
    <submittedName>
        <fullName evidence="3">Uncharacterized protein</fullName>
    </submittedName>
</protein>
<dbReference type="AlphaFoldDB" id="A0A067LMV6"/>
<dbReference type="KEGG" id="jcu:105639166"/>